<dbReference type="InterPro" id="IPR019775">
    <property type="entry name" value="WD40_repeat_CS"/>
</dbReference>
<protein>
    <recommendedName>
        <fullName evidence="3">Probable cytosolic iron-sulfur protein assembly protein 1</fullName>
    </recommendedName>
</protein>
<dbReference type="HOGENOM" id="CLU_000288_57_8_1"/>
<sequence length="394" mass="43143">MDPGTDSDSKNLPCRIYPVAVLEGHSDRVWNVAWNPVQHLIASCSADKTVRMWSYSHSPNADYPSGDEPTPCVFTPATEIATGHRKTVRTIAWSPSGKNLATASFDSTVSVWERVPGDENGEELGEWECLSTLEGHENECKSVAYSSDGNLIASCSRDKSVWIWEVQPDADFECLSVLMEHTQDVKCVAWHPQEELLASASYDDNILLYVDDPQDDWFAFTTLSGHTSTVWSLAFSPCGSMLASASDDRTIRIWQRYPKPPVVGANQLVRVGKGSTAAEGEWKAAFTITNAHERSIYSVTWGKTPPGHSSIGASENDRGWIASTGGDGHIKVWNISVDGDRNVSHRLVADVADAHGLVDVNCVSWSPLEPGILASAGDDQKARVWHITRNSETN</sequence>
<dbReference type="OrthoDB" id="284782at2759"/>
<evidence type="ECO:0000313" key="6">
    <source>
        <dbReference type="Proteomes" id="UP000054097"/>
    </source>
</evidence>
<evidence type="ECO:0000256" key="2">
    <source>
        <dbReference type="ARBA" id="ARBA00022737"/>
    </source>
</evidence>
<evidence type="ECO:0000256" key="4">
    <source>
        <dbReference type="PROSITE-ProRule" id="PRU00221"/>
    </source>
</evidence>
<dbReference type="AlphaFoldDB" id="A0A0C3BQC0"/>
<dbReference type="Gene3D" id="2.130.10.10">
    <property type="entry name" value="YVTN repeat-like/Quinoprotein amine dehydrogenase"/>
    <property type="match status" value="2"/>
</dbReference>
<feature type="repeat" description="WD" evidence="4">
    <location>
        <begin position="22"/>
        <end position="54"/>
    </location>
</feature>
<dbReference type="STRING" id="933852.A0A0C3BQC0"/>
<organism evidence="5 6">
    <name type="scientific">Serendipita vermifera MAFF 305830</name>
    <dbReference type="NCBI Taxonomy" id="933852"/>
    <lineage>
        <taxon>Eukaryota</taxon>
        <taxon>Fungi</taxon>
        <taxon>Dikarya</taxon>
        <taxon>Basidiomycota</taxon>
        <taxon>Agaricomycotina</taxon>
        <taxon>Agaricomycetes</taxon>
        <taxon>Sebacinales</taxon>
        <taxon>Serendipitaceae</taxon>
        <taxon>Serendipita</taxon>
    </lineage>
</organism>
<keyword evidence="1 4" id="KW-0853">WD repeat</keyword>
<feature type="repeat" description="WD" evidence="4">
    <location>
        <begin position="178"/>
        <end position="209"/>
    </location>
</feature>
<keyword evidence="6" id="KW-1185">Reference proteome</keyword>
<dbReference type="GO" id="GO:0016226">
    <property type="term" value="P:iron-sulfur cluster assembly"/>
    <property type="evidence" value="ECO:0007669"/>
    <property type="project" value="UniProtKB-UniRule"/>
</dbReference>
<feature type="repeat" description="WD" evidence="4">
    <location>
        <begin position="223"/>
        <end position="255"/>
    </location>
</feature>
<dbReference type="SMART" id="SM00320">
    <property type="entry name" value="WD40"/>
    <property type="match status" value="7"/>
</dbReference>
<dbReference type="InterPro" id="IPR020472">
    <property type="entry name" value="WD40_PAC1"/>
</dbReference>
<dbReference type="PROSITE" id="PS50294">
    <property type="entry name" value="WD_REPEATS_REGION"/>
    <property type="match status" value="5"/>
</dbReference>
<dbReference type="Pfam" id="PF00400">
    <property type="entry name" value="WD40"/>
    <property type="match status" value="7"/>
</dbReference>
<dbReference type="GO" id="GO:0097361">
    <property type="term" value="C:cytosolic [4Fe-4S] assembly targeting complex"/>
    <property type="evidence" value="ECO:0007669"/>
    <property type="project" value="InterPro"/>
</dbReference>
<feature type="repeat" description="WD" evidence="4">
    <location>
        <begin position="81"/>
        <end position="113"/>
    </location>
</feature>
<dbReference type="SUPFAM" id="SSF50978">
    <property type="entry name" value="WD40 repeat-like"/>
    <property type="match status" value="1"/>
</dbReference>
<dbReference type="Proteomes" id="UP000054097">
    <property type="component" value="Unassembled WGS sequence"/>
</dbReference>
<dbReference type="InterPro" id="IPR036322">
    <property type="entry name" value="WD40_repeat_dom_sf"/>
</dbReference>
<dbReference type="CDD" id="cd00200">
    <property type="entry name" value="WD40"/>
    <property type="match status" value="1"/>
</dbReference>
<comment type="similarity">
    <text evidence="3">Belongs to the WD repeat CIA1 family.</text>
</comment>
<name>A0A0C3BQC0_SERVB</name>
<dbReference type="PANTHER" id="PTHR19920:SF0">
    <property type="entry name" value="CYTOSOLIC IRON-SULFUR PROTEIN ASSEMBLY PROTEIN CIAO1-RELATED"/>
    <property type="match status" value="1"/>
</dbReference>
<proteinExistence type="inferred from homology"/>
<feature type="repeat" description="WD" evidence="4">
    <location>
        <begin position="133"/>
        <end position="167"/>
    </location>
</feature>
<evidence type="ECO:0000256" key="3">
    <source>
        <dbReference type="HAMAP-Rule" id="MF_03037"/>
    </source>
</evidence>
<reference evidence="6" key="2">
    <citation type="submission" date="2015-01" db="EMBL/GenBank/DDBJ databases">
        <title>Evolutionary Origins and Diversification of the Mycorrhizal Mutualists.</title>
        <authorList>
            <consortium name="DOE Joint Genome Institute"/>
            <consortium name="Mycorrhizal Genomics Consortium"/>
            <person name="Kohler A."/>
            <person name="Kuo A."/>
            <person name="Nagy L.G."/>
            <person name="Floudas D."/>
            <person name="Copeland A."/>
            <person name="Barry K.W."/>
            <person name="Cichocki N."/>
            <person name="Veneault-Fourrey C."/>
            <person name="LaButti K."/>
            <person name="Lindquist E.A."/>
            <person name="Lipzen A."/>
            <person name="Lundell T."/>
            <person name="Morin E."/>
            <person name="Murat C."/>
            <person name="Riley R."/>
            <person name="Ohm R."/>
            <person name="Sun H."/>
            <person name="Tunlid A."/>
            <person name="Henrissat B."/>
            <person name="Grigoriev I.V."/>
            <person name="Hibbett D.S."/>
            <person name="Martin F."/>
        </authorList>
    </citation>
    <scope>NUCLEOTIDE SEQUENCE [LARGE SCALE GENOMIC DNA]</scope>
    <source>
        <strain evidence="6">MAFF 305830</strain>
    </source>
</reference>
<reference evidence="5 6" key="1">
    <citation type="submission" date="2014-04" db="EMBL/GenBank/DDBJ databases">
        <authorList>
            <consortium name="DOE Joint Genome Institute"/>
            <person name="Kuo A."/>
            <person name="Zuccaro A."/>
            <person name="Kohler A."/>
            <person name="Nagy L.G."/>
            <person name="Floudas D."/>
            <person name="Copeland A."/>
            <person name="Barry K.W."/>
            <person name="Cichocki N."/>
            <person name="Veneault-Fourrey C."/>
            <person name="LaButti K."/>
            <person name="Lindquist E.A."/>
            <person name="Lipzen A."/>
            <person name="Lundell T."/>
            <person name="Morin E."/>
            <person name="Murat C."/>
            <person name="Sun H."/>
            <person name="Tunlid A."/>
            <person name="Henrissat B."/>
            <person name="Grigoriev I.V."/>
            <person name="Hibbett D.S."/>
            <person name="Martin F."/>
            <person name="Nordberg H.P."/>
            <person name="Cantor M.N."/>
            <person name="Hua S.X."/>
        </authorList>
    </citation>
    <scope>NUCLEOTIDE SEQUENCE [LARGE SCALE GENOMIC DNA]</scope>
    <source>
        <strain evidence="5 6">MAFF 305830</strain>
    </source>
</reference>
<dbReference type="PROSITE" id="PS00678">
    <property type="entry name" value="WD_REPEATS_1"/>
    <property type="match status" value="1"/>
</dbReference>
<gene>
    <name evidence="3" type="primary">CIA1</name>
    <name evidence="5" type="ORF">M408DRAFT_325737</name>
</gene>
<feature type="repeat" description="WD" evidence="4">
    <location>
        <begin position="360"/>
        <end position="394"/>
    </location>
</feature>
<dbReference type="HAMAP" id="MF_03037">
    <property type="entry name" value="ciao1"/>
    <property type="match status" value="1"/>
</dbReference>
<dbReference type="InterPro" id="IPR028608">
    <property type="entry name" value="CIAO1/Cia1"/>
</dbReference>
<comment type="function">
    <text evidence="3">Essential component of the cytosolic iron-sulfur (Fe/S) protein assembly machinery. Required for the maturation of extramitochondrial Fe/S proteins.</text>
</comment>
<dbReference type="PRINTS" id="PR00320">
    <property type="entry name" value="GPROTEINBRPT"/>
</dbReference>
<dbReference type="PROSITE" id="PS50082">
    <property type="entry name" value="WD_REPEATS_2"/>
    <property type="match status" value="6"/>
</dbReference>
<dbReference type="InterPro" id="IPR001680">
    <property type="entry name" value="WD40_rpt"/>
</dbReference>
<accession>A0A0C3BQC0</accession>
<dbReference type="EMBL" id="KN824277">
    <property type="protein sequence ID" value="KIM34299.1"/>
    <property type="molecule type" value="Genomic_DNA"/>
</dbReference>
<evidence type="ECO:0000313" key="5">
    <source>
        <dbReference type="EMBL" id="KIM34299.1"/>
    </source>
</evidence>
<dbReference type="InterPro" id="IPR015943">
    <property type="entry name" value="WD40/YVTN_repeat-like_dom_sf"/>
</dbReference>
<evidence type="ECO:0000256" key="1">
    <source>
        <dbReference type="ARBA" id="ARBA00022574"/>
    </source>
</evidence>
<keyword evidence="2" id="KW-0677">Repeat</keyword>
<dbReference type="PANTHER" id="PTHR19920">
    <property type="entry name" value="WD40 PROTEIN CIAO1"/>
    <property type="match status" value="1"/>
</dbReference>